<gene>
    <name evidence="1" type="ORF">B0T26DRAFT_732698</name>
</gene>
<evidence type="ECO:0000313" key="2">
    <source>
        <dbReference type="Proteomes" id="UP001172101"/>
    </source>
</evidence>
<reference evidence="1" key="1">
    <citation type="submission" date="2023-06" db="EMBL/GenBank/DDBJ databases">
        <title>Genome-scale phylogeny and comparative genomics of the fungal order Sordariales.</title>
        <authorList>
            <consortium name="Lawrence Berkeley National Laboratory"/>
            <person name="Hensen N."/>
            <person name="Bonometti L."/>
            <person name="Westerberg I."/>
            <person name="Brannstrom I.O."/>
            <person name="Guillou S."/>
            <person name="Cros-Aarteil S."/>
            <person name="Calhoun S."/>
            <person name="Haridas S."/>
            <person name="Kuo A."/>
            <person name="Mondo S."/>
            <person name="Pangilinan J."/>
            <person name="Riley R."/>
            <person name="LaButti K."/>
            <person name="Andreopoulos B."/>
            <person name="Lipzen A."/>
            <person name="Chen C."/>
            <person name="Yanf M."/>
            <person name="Daum C."/>
            <person name="Ng V."/>
            <person name="Clum A."/>
            <person name="Steindorff A."/>
            <person name="Ohm R."/>
            <person name="Martin F."/>
            <person name="Silar P."/>
            <person name="Natvig D."/>
            <person name="Lalanne C."/>
            <person name="Gautier V."/>
            <person name="Ament-velasquez S.L."/>
            <person name="Kruys A."/>
            <person name="Hutchinson M.I."/>
            <person name="Powell A.J."/>
            <person name="Barry K."/>
            <person name="Miller A.N."/>
            <person name="Grigoriev I.V."/>
            <person name="Debuchy R."/>
            <person name="Gladieux P."/>
            <person name="Thoren M.H."/>
            <person name="Johannesson H."/>
        </authorList>
    </citation>
    <scope>NUCLEOTIDE SEQUENCE</scope>
    <source>
        <strain evidence="1">SMH2392-1A</strain>
    </source>
</reference>
<dbReference type="GeneID" id="85326391"/>
<organism evidence="1 2">
    <name type="scientific">Lasiosphaeria miniovina</name>
    <dbReference type="NCBI Taxonomy" id="1954250"/>
    <lineage>
        <taxon>Eukaryota</taxon>
        <taxon>Fungi</taxon>
        <taxon>Dikarya</taxon>
        <taxon>Ascomycota</taxon>
        <taxon>Pezizomycotina</taxon>
        <taxon>Sordariomycetes</taxon>
        <taxon>Sordariomycetidae</taxon>
        <taxon>Sordariales</taxon>
        <taxon>Lasiosphaeriaceae</taxon>
        <taxon>Lasiosphaeria</taxon>
    </lineage>
</organism>
<dbReference type="Proteomes" id="UP001172101">
    <property type="component" value="Unassembled WGS sequence"/>
</dbReference>
<evidence type="ECO:0000313" key="1">
    <source>
        <dbReference type="EMBL" id="KAK0703790.1"/>
    </source>
</evidence>
<comment type="caution">
    <text evidence="1">The sequence shown here is derived from an EMBL/GenBank/DDBJ whole genome shotgun (WGS) entry which is preliminary data.</text>
</comment>
<dbReference type="AlphaFoldDB" id="A0AA40DHX3"/>
<proteinExistence type="predicted"/>
<accession>A0AA40DHX3</accession>
<name>A0AA40DHX3_9PEZI</name>
<sequence length="67" mass="8503">MIHHFCFFLLSFCEERERELWRQQADDWLAFYRSIRHPHRRREWLFFVILRGFNLSLLLARRLGRLP</sequence>
<dbReference type="RefSeq" id="XP_060290649.1">
    <property type="nucleotide sequence ID" value="XM_060443121.1"/>
</dbReference>
<keyword evidence="2" id="KW-1185">Reference proteome</keyword>
<protein>
    <submittedName>
        <fullName evidence="1">Uncharacterized protein</fullName>
    </submittedName>
</protein>
<dbReference type="EMBL" id="JAUIRO010000008">
    <property type="protein sequence ID" value="KAK0703790.1"/>
    <property type="molecule type" value="Genomic_DNA"/>
</dbReference>